<proteinExistence type="predicted"/>
<sequence>MTSLLLSLSNLLLLQIITSIEDNVDIICLLLTCKKLYLFNNSSSFRRSIQFKGIGEPINNGQISKEFIATVTRFNLKSFKDILVNSISNQFVVLPDVYIIQNHSTNAIKVPTNTTTTTTNIDDTCNIKTALVTSFNNTLIESIFKIPSIETLFIDDIPKVVDLTSISLLPNLQRLSVCANKLIIGPHSSLKSLQLYMHTHTTSEMDLSKFVSLTELTCLYAPNFGPGLLPSSLTSLTIGPIDIPPRNAFLSLTSLVYLTINIDNEKELEDQPPSIDLESLHKLKSFELNDPAETYCIEISIPPSLKILKLWSESVLIPPRYTLPLLEKLYVKQRLLIDGKVTLLSCPMIKKLYLDNCIEEIPAHIMIPSTVKKLSIDKFIKEDILGQFLFPPSLTHLSLLGRYEPIQSLPKSLIKLKQKINESALSQHLKILDWNLVNFTSNNDNNYPPHLTTLNLFNIQGDFTIQIPPITKNLSISLDPIQSPNTHPIYSITSRINKPSDQSQQQWFPTNTTHLTCDLKGPRKNSILFRLDEIINHTNVRYLTIDYYATLKFSIQRLDPENNNVMVLERQSLTGGIIKKNQSNHPVYLYCDNSSSSPFEFSWRLFAETNTK</sequence>
<dbReference type="RefSeq" id="XP_004366783.1">
    <property type="nucleotide sequence ID" value="XM_004366726.1"/>
</dbReference>
<feature type="chain" id="PRO_5003313525" description="F-box domain-containing protein" evidence="1">
    <location>
        <begin position="20"/>
        <end position="612"/>
    </location>
</feature>
<dbReference type="AlphaFoldDB" id="F4PZC1"/>
<dbReference type="OrthoDB" id="24459at2759"/>
<keyword evidence="1" id="KW-0732">Signal</keyword>
<feature type="signal peptide" evidence="1">
    <location>
        <begin position="1"/>
        <end position="19"/>
    </location>
</feature>
<keyword evidence="3" id="KW-1185">Reference proteome</keyword>
<evidence type="ECO:0000256" key="1">
    <source>
        <dbReference type="SAM" id="SignalP"/>
    </source>
</evidence>
<dbReference type="GeneID" id="14871085"/>
<dbReference type="Proteomes" id="UP000007797">
    <property type="component" value="Unassembled WGS sequence"/>
</dbReference>
<dbReference type="KEGG" id="dfa:DFA_02397"/>
<name>F4PZC1_CACFS</name>
<dbReference type="SUPFAM" id="SSF52058">
    <property type="entry name" value="L domain-like"/>
    <property type="match status" value="1"/>
</dbReference>
<accession>F4PZC1</accession>
<evidence type="ECO:0000313" key="2">
    <source>
        <dbReference type="EMBL" id="EGG19150.1"/>
    </source>
</evidence>
<reference evidence="3" key="1">
    <citation type="journal article" date="2011" name="Genome Res.">
        <title>Phylogeny-wide analysis of social amoeba genomes highlights ancient origins for complex intercellular communication.</title>
        <authorList>
            <person name="Heidel A.J."/>
            <person name="Lawal H.M."/>
            <person name="Felder M."/>
            <person name="Schilde C."/>
            <person name="Helps N.R."/>
            <person name="Tunggal B."/>
            <person name="Rivero F."/>
            <person name="John U."/>
            <person name="Schleicher M."/>
            <person name="Eichinger L."/>
            <person name="Platzer M."/>
            <person name="Noegel A.A."/>
            <person name="Schaap P."/>
            <person name="Gloeckner G."/>
        </authorList>
    </citation>
    <scope>NUCLEOTIDE SEQUENCE [LARGE SCALE GENOMIC DNA]</scope>
    <source>
        <strain evidence="3">SH3</strain>
    </source>
</reference>
<gene>
    <name evidence="2" type="ORF">DFA_02397</name>
</gene>
<dbReference type="STRING" id="1054147.F4PZC1"/>
<evidence type="ECO:0008006" key="4">
    <source>
        <dbReference type="Google" id="ProtNLM"/>
    </source>
</evidence>
<protein>
    <recommendedName>
        <fullName evidence="4">F-box domain-containing protein</fullName>
    </recommendedName>
</protein>
<organism evidence="2 3">
    <name type="scientific">Cavenderia fasciculata</name>
    <name type="common">Slime mold</name>
    <name type="synonym">Dictyostelium fasciculatum</name>
    <dbReference type="NCBI Taxonomy" id="261658"/>
    <lineage>
        <taxon>Eukaryota</taxon>
        <taxon>Amoebozoa</taxon>
        <taxon>Evosea</taxon>
        <taxon>Eumycetozoa</taxon>
        <taxon>Dictyostelia</taxon>
        <taxon>Acytosteliales</taxon>
        <taxon>Cavenderiaceae</taxon>
        <taxon>Cavenderia</taxon>
    </lineage>
</organism>
<evidence type="ECO:0000313" key="3">
    <source>
        <dbReference type="Proteomes" id="UP000007797"/>
    </source>
</evidence>
<dbReference type="EMBL" id="GL883016">
    <property type="protein sequence ID" value="EGG19150.1"/>
    <property type="molecule type" value="Genomic_DNA"/>
</dbReference>